<organism evidence="1 2">
    <name type="scientific">Ahniella affigens</name>
    <dbReference type="NCBI Taxonomy" id="2021234"/>
    <lineage>
        <taxon>Bacteria</taxon>
        <taxon>Pseudomonadati</taxon>
        <taxon>Pseudomonadota</taxon>
        <taxon>Gammaproteobacteria</taxon>
        <taxon>Lysobacterales</taxon>
        <taxon>Rhodanobacteraceae</taxon>
        <taxon>Ahniella</taxon>
    </lineage>
</organism>
<dbReference type="KEGG" id="xba:C7S18_22490"/>
<proteinExistence type="predicted"/>
<evidence type="ECO:0000313" key="2">
    <source>
        <dbReference type="Proteomes" id="UP000241074"/>
    </source>
</evidence>
<protein>
    <submittedName>
        <fullName evidence="1">Uncharacterized protein</fullName>
    </submittedName>
</protein>
<keyword evidence="2" id="KW-1185">Reference proteome</keyword>
<dbReference type="Proteomes" id="UP000241074">
    <property type="component" value="Chromosome"/>
</dbReference>
<name>A0A2P1PY46_9GAMM</name>
<reference evidence="1 2" key="1">
    <citation type="submission" date="2018-03" db="EMBL/GenBank/DDBJ databases">
        <title>Ahniella affigens gen. nov., sp. nov., a gammaproteobacterium isolated from sandy soil near a stream.</title>
        <authorList>
            <person name="Ko Y."/>
            <person name="Kim J.-H."/>
        </authorList>
    </citation>
    <scope>NUCLEOTIDE SEQUENCE [LARGE SCALE GENOMIC DNA]</scope>
    <source>
        <strain evidence="1 2">D13</strain>
    </source>
</reference>
<dbReference type="EMBL" id="CP027860">
    <property type="protein sequence ID" value="AVP99772.1"/>
    <property type="molecule type" value="Genomic_DNA"/>
</dbReference>
<evidence type="ECO:0000313" key="1">
    <source>
        <dbReference type="EMBL" id="AVP99772.1"/>
    </source>
</evidence>
<gene>
    <name evidence="1" type="ORF">C7S18_22490</name>
</gene>
<sequence length="104" mass="11351">MDANAAFGWRCRFLDCDESEGVRAPFDGELAERPFRSLRTRCKIALDPGIRCAASRMTTVVAPSCAPIRVIRTGTSSAGVVVVEFVERLHSTNNQQAALNCSFT</sequence>
<dbReference type="AlphaFoldDB" id="A0A2P1PY46"/>
<accession>A0A2P1PY46</accession>
<reference evidence="1 2" key="2">
    <citation type="submission" date="2018-03" db="EMBL/GenBank/DDBJ databases">
        <authorList>
            <person name="Keele B.F."/>
        </authorList>
    </citation>
    <scope>NUCLEOTIDE SEQUENCE [LARGE SCALE GENOMIC DNA]</scope>
    <source>
        <strain evidence="1 2">D13</strain>
    </source>
</reference>